<evidence type="ECO:0000313" key="2">
    <source>
        <dbReference type="EMBL" id="PMB98083.1"/>
    </source>
</evidence>
<gene>
    <name evidence="2" type="ORF">CJ198_06840</name>
</gene>
<dbReference type="EMBL" id="PNFZ01000003">
    <property type="protein sequence ID" value="PMB98083.1"/>
    <property type="molecule type" value="Genomic_DNA"/>
</dbReference>
<dbReference type="SUPFAM" id="SSF54427">
    <property type="entry name" value="NTF2-like"/>
    <property type="match status" value="1"/>
</dbReference>
<dbReference type="GO" id="GO:0016853">
    <property type="term" value="F:isomerase activity"/>
    <property type="evidence" value="ECO:0007669"/>
    <property type="project" value="UniProtKB-KW"/>
</dbReference>
<feature type="domain" description="SnoaL-like" evidence="1">
    <location>
        <begin position="13"/>
        <end position="110"/>
    </location>
</feature>
<dbReference type="Pfam" id="PF12680">
    <property type="entry name" value="SnoaL_2"/>
    <property type="match status" value="1"/>
</dbReference>
<evidence type="ECO:0000259" key="1">
    <source>
        <dbReference type="Pfam" id="PF12680"/>
    </source>
</evidence>
<proteinExistence type="predicted"/>
<accession>A0A2N6PHE0</accession>
<comment type="caution">
    <text evidence="2">The sequence shown here is derived from an EMBL/GenBank/DDBJ whole genome shotgun (WGS) entry which is preliminary data.</text>
</comment>
<dbReference type="Gene3D" id="3.10.450.50">
    <property type="match status" value="1"/>
</dbReference>
<organism evidence="2 3">
    <name type="scientific">Brevibacterium luteolum</name>
    <dbReference type="NCBI Taxonomy" id="199591"/>
    <lineage>
        <taxon>Bacteria</taxon>
        <taxon>Bacillati</taxon>
        <taxon>Actinomycetota</taxon>
        <taxon>Actinomycetes</taxon>
        <taxon>Micrococcales</taxon>
        <taxon>Brevibacteriaceae</taxon>
        <taxon>Brevibacterium</taxon>
    </lineage>
</organism>
<dbReference type="InterPro" id="IPR032710">
    <property type="entry name" value="NTF2-like_dom_sf"/>
</dbReference>
<name>A0A2N6PHE0_9MICO</name>
<sequence length="121" mass="13099">MTAERHSIEELAARYYATVDSGDADATSALFAPDASYDRPGYPTMVGQAITDFYHGERIIVSGQHTVTEVLVSGQQAAVQGSFVGTLKDGSEASERFADFLTFDDAGLITNRTTYFYRAAV</sequence>
<reference evidence="2 3" key="1">
    <citation type="submission" date="2017-09" db="EMBL/GenBank/DDBJ databases">
        <title>Bacterial strain isolated from the female urinary microbiota.</title>
        <authorList>
            <person name="Thomas-White K."/>
            <person name="Kumar N."/>
            <person name="Forster S."/>
            <person name="Putonti C."/>
            <person name="Lawley T."/>
            <person name="Wolfe A.J."/>
        </authorList>
    </citation>
    <scope>NUCLEOTIDE SEQUENCE [LARGE SCALE GENOMIC DNA]</scope>
    <source>
        <strain evidence="2 3">UMB0680</strain>
    </source>
</reference>
<dbReference type="OrthoDB" id="4772778at2"/>
<dbReference type="Proteomes" id="UP000235703">
    <property type="component" value="Unassembled WGS sequence"/>
</dbReference>
<dbReference type="RefSeq" id="WP_102161880.1">
    <property type="nucleotide sequence ID" value="NZ_PNFZ01000003.1"/>
</dbReference>
<keyword evidence="2" id="KW-0413">Isomerase</keyword>
<evidence type="ECO:0000313" key="3">
    <source>
        <dbReference type="Proteomes" id="UP000235703"/>
    </source>
</evidence>
<dbReference type="InterPro" id="IPR037401">
    <property type="entry name" value="SnoaL-like"/>
</dbReference>
<keyword evidence="3" id="KW-1185">Reference proteome</keyword>
<dbReference type="AlphaFoldDB" id="A0A2N6PHE0"/>
<protein>
    <submittedName>
        <fullName evidence="2">Ketosteroid isomerase</fullName>
    </submittedName>
</protein>